<evidence type="ECO:0000259" key="7">
    <source>
        <dbReference type="Pfam" id="PF14322"/>
    </source>
</evidence>
<keyword evidence="5" id="KW-0998">Cell outer membrane</keyword>
<dbReference type="Proteomes" id="UP000294814">
    <property type="component" value="Unassembled WGS sequence"/>
</dbReference>
<dbReference type="OrthoDB" id="5694214at2"/>
<evidence type="ECO:0000256" key="2">
    <source>
        <dbReference type="ARBA" id="ARBA00006275"/>
    </source>
</evidence>
<feature type="domain" description="SusD-like N-terminal" evidence="7">
    <location>
        <begin position="89"/>
        <end position="212"/>
    </location>
</feature>
<evidence type="ECO:0000313" key="8">
    <source>
        <dbReference type="EMBL" id="TDE44337.1"/>
    </source>
</evidence>
<sequence>MIPTNKTIVAVLFLIATLSSCDVDRVPETSLSDQSFWVSENDLKLAANYFYTRLPTLPITNDTWSDDAYGRTPNSISDGSRVPGSTDGSYNNNYTTIRAANNMIEKSAKALAAGVTAERVNWYVAEAKYFRAWAYYQLLQRFGGVPLILKTLDIDAPELQAAQATREEIVDAIYADLDDAVLKLRTATQLGSADYGRISKTAALTLKAQVALFEGTRSKFHGYGNPVKHLTIAKDASKLVMLSGQHSLFANYFQLFQYEGEGFANKENILVKQYGKNTTESTLSHATQRNLEGGAASPTKALADSYLMTDGLPTTQSPLYVTPTTTTEVFKNRDPRMGDRFFKRGDPYIATQLVFTVPPLSFAQTGFANRCYANIADWNVSRSYIDLPITRYAEVLLIHAEATYELNGSISDADLNLTINLLRKRATVNMPIVTNAFVATKGLNMRDELRRERRVELALEGFRYWDLIRWKTAETELPKEMLGNYFFAEFGTSVLPMLNPQKFIIAQRASTRKFDVSRDYLWPFPTNELALNPNLKQNPNW</sequence>
<dbReference type="Pfam" id="PF07980">
    <property type="entry name" value="SusD_RagB"/>
    <property type="match status" value="1"/>
</dbReference>
<name>A0A4R5F7S5_9FLAO</name>
<dbReference type="PROSITE" id="PS51257">
    <property type="entry name" value="PROKAR_LIPOPROTEIN"/>
    <property type="match status" value="1"/>
</dbReference>
<accession>A0A4R5F7S5</accession>
<comment type="subcellular location">
    <subcellularLocation>
        <location evidence="1">Cell outer membrane</location>
    </subcellularLocation>
</comment>
<dbReference type="Pfam" id="PF14322">
    <property type="entry name" value="SusD-like_3"/>
    <property type="match status" value="1"/>
</dbReference>
<dbReference type="SUPFAM" id="SSF48452">
    <property type="entry name" value="TPR-like"/>
    <property type="match status" value="1"/>
</dbReference>
<gene>
    <name evidence="8" type="ORF">E0I26_08165</name>
</gene>
<proteinExistence type="inferred from homology"/>
<keyword evidence="4" id="KW-0472">Membrane</keyword>
<evidence type="ECO:0000259" key="6">
    <source>
        <dbReference type="Pfam" id="PF07980"/>
    </source>
</evidence>
<dbReference type="InterPro" id="IPR012944">
    <property type="entry name" value="SusD_RagB_dom"/>
</dbReference>
<evidence type="ECO:0000256" key="4">
    <source>
        <dbReference type="ARBA" id="ARBA00023136"/>
    </source>
</evidence>
<comment type="caution">
    <text evidence="8">The sequence shown here is derived from an EMBL/GenBank/DDBJ whole genome shotgun (WGS) entry which is preliminary data.</text>
</comment>
<protein>
    <submittedName>
        <fullName evidence="8">RagB/SusD family nutrient uptake outer membrane protein</fullName>
    </submittedName>
</protein>
<comment type="similarity">
    <text evidence="2">Belongs to the SusD family.</text>
</comment>
<evidence type="ECO:0000256" key="5">
    <source>
        <dbReference type="ARBA" id="ARBA00023237"/>
    </source>
</evidence>
<dbReference type="Gene3D" id="1.25.40.390">
    <property type="match status" value="1"/>
</dbReference>
<feature type="domain" description="RagB/SusD" evidence="6">
    <location>
        <begin position="280"/>
        <end position="541"/>
    </location>
</feature>
<dbReference type="AlphaFoldDB" id="A0A4R5F7S5"/>
<dbReference type="InterPro" id="IPR011990">
    <property type="entry name" value="TPR-like_helical_dom_sf"/>
</dbReference>
<evidence type="ECO:0000256" key="1">
    <source>
        <dbReference type="ARBA" id="ARBA00004442"/>
    </source>
</evidence>
<keyword evidence="3" id="KW-0732">Signal</keyword>
<keyword evidence="9" id="KW-1185">Reference proteome</keyword>
<organism evidence="8 9">
    <name type="scientific">Flavobacterium rhamnosiphilum</name>
    <dbReference type="NCBI Taxonomy" id="2541724"/>
    <lineage>
        <taxon>Bacteria</taxon>
        <taxon>Pseudomonadati</taxon>
        <taxon>Bacteroidota</taxon>
        <taxon>Flavobacteriia</taxon>
        <taxon>Flavobacteriales</taxon>
        <taxon>Flavobacteriaceae</taxon>
        <taxon>Flavobacterium</taxon>
    </lineage>
</organism>
<evidence type="ECO:0000256" key="3">
    <source>
        <dbReference type="ARBA" id="ARBA00022729"/>
    </source>
</evidence>
<dbReference type="EMBL" id="SMLG01000005">
    <property type="protein sequence ID" value="TDE44337.1"/>
    <property type="molecule type" value="Genomic_DNA"/>
</dbReference>
<dbReference type="RefSeq" id="WP_131916002.1">
    <property type="nucleotide sequence ID" value="NZ_SMLG01000005.1"/>
</dbReference>
<evidence type="ECO:0000313" key="9">
    <source>
        <dbReference type="Proteomes" id="UP000294814"/>
    </source>
</evidence>
<dbReference type="InterPro" id="IPR033985">
    <property type="entry name" value="SusD-like_N"/>
</dbReference>
<reference evidence="8 9" key="1">
    <citation type="submission" date="2019-03" db="EMBL/GenBank/DDBJ databases">
        <title>Novel species of Flavobacterium.</title>
        <authorList>
            <person name="Liu Q."/>
            <person name="Xin Y.-H."/>
        </authorList>
    </citation>
    <scope>NUCLEOTIDE SEQUENCE [LARGE SCALE GENOMIC DNA]</scope>
    <source>
        <strain evidence="8 9">LB3P52</strain>
    </source>
</reference>
<dbReference type="GO" id="GO:0009279">
    <property type="term" value="C:cell outer membrane"/>
    <property type="evidence" value="ECO:0007669"/>
    <property type="project" value="UniProtKB-SubCell"/>
</dbReference>